<dbReference type="Pfam" id="PF07959">
    <property type="entry name" value="Fucose_pyrophosphorylase"/>
    <property type="match status" value="1"/>
</dbReference>
<evidence type="ECO:0000256" key="4">
    <source>
        <dbReference type="ARBA" id="ARBA00022840"/>
    </source>
</evidence>
<keyword evidence="10" id="KW-1185">Reference proteome</keyword>
<organism evidence="9 10">
    <name type="scientific">Mangrovibacterium diazotrophicum</name>
    <dbReference type="NCBI Taxonomy" id="1261403"/>
    <lineage>
        <taxon>Bacteria</taxon>
        <taxon>Pseudomonadati</taxon>
        <taxon>Bacteroidota</taxon>
        <taxon>Bacteroidia</taxon>
        <taxon>Marinilabiliales</taxon>
        <taxon>Prolixibacteraceae</taxon>
        <taxon>Mangrovibacterium</taxon>
    </lineage>
</organism>
<dbReference type="GO" id="GO:0050201">
    <property type="term" value="F:fucokinase activity"/>
    <property type="evidence" value="ECO:0007669"/>
    <property type="project" value="TreeGrafter"/>
</dbReference>
<dbReference type="EMBL" id="RAPN01000006">
    <property type="protein sequence ID" value="RKD85105.1"/>
    <property type="molecule type" value="Genomic_DNA"/>
</dbReference>
<dbReference type="InterPro" id="IPR020568">
    <property type="entry name" value="Ribosomal_Su5_D2-typ_SF"/>
</dbReference>
<dbReference type="SUPFAM" id="SSF54211">
    <property type="entry name" value="Ribosomal protein S5 domain 2-like"/>
    <property type="match status" value="1"/>
</dbReference>
<sequence>MKKLLSLPENLVNQFHQLEQVTKQEYFCASDPAGTKVGSGGGTSWLFYQNWKTENPEMSFSDWLAKDQRIIIHAGGQSRRLPSYATAGKILTPIPVFRYERGQKLDQSLMDLQLPLYEKIMTHAPAGVNTLIASGDTFIRANDKIEKLPEADVICYGLWVEPSLATNHGVYVCDREYPHELLYMLQKPSSEIIRGLAVSKLFLMDIGIWLLSDKAVKLLMKKSGFDAEQPAADWTPSFYDLYGQFGLNLGSQAENADPELNALSVAILPLPGGEFYHYGTSRELISSTLAVQNRVKDQRSIWTKNVKPHPAMFIQNAVVEVPLTSDHSELWIENSHVGKGWKLAQQHILTGIPENNWTMDLQAKTCIDLVTVGETTTAVRPYGFSDKFSGKVADKSTLWMGISLPEWFFQHDVTLEDAGILPDTDIQEAALFPLIKDVEQMGRMLNWMIQANGDDEMKALWLSSERLSAAGISAKANLFRLYEQRKAFRIQNWPVLAKNYQRSVFYQVNLDEAAKDYAENNIELPASLSEQESAITRLHDYMFRSRVAQYAGKNPEPDEQKAFALLRESLIQSLKGDKVIPQLNIFPDQIVWGRSPVRIDLAGGWSDTPPFCLMSGGSVLNMAIELNGQPPLQVYIKPCEEYKIILRSIDLGAREDVKTFEELADYQKVGSPFSIPKAALCLAGFGPVFSKLVKGSLEEQLKAFGCGIEISLLAAIPKGSGLGTSSILAATVLGALSDFCGLNWDKNEICNRTLVLEQLLTTGGGWQDQYGGVFPGIKLLETRSGLYQSPTVRWTPDYLFTRPEYRECMLLYYTGITRTAKNILSEIVRGMFLNSTRHLAILNEIKAHAQTTFEALQTGSYEHFAQQVSMTWQQKQDLDPGTNPPAIQGIINQIKDLCLAYKLPGAGGGGYMFIMAKDPEAAGKIKQILTLNPPNKSARFVDISLSNNGFQSSRS</sequence>
<evidence type="ECO:0000259" key="7">
    <source>
        <dbReference type="Pfam" id="PF07959"/>
    </source>
</evidence>
<name>A0A419VUE7_9BACT</name>
<dbReference type="AlphaFoldDB" id="A0A419VUE7"/>
<proteinExistence type="inferred from homology"/>
<dbReference type="InterPro" id="IPR036554">
    <property type="entry name" value="GHMP_kinase_C_sf"/>
</dbReference>
<evidence type="ECO:0000259" key="8">
    <source>
        <dbReference type="Pfam" id="PF08544"/>
    </source>
</evidence>
<dbReference type="Gene3D" id="3.30.230.120">
    <property type="match status" value="1"/>
</dbReference>
<dbReference type="InterPro" id="IPR013750">
    <property type="entry name" value="GHMP_kinase_C_dom"/>
</dbReference>
<gene>
    <name evidence="9" type="ORF">BC643_4624</name>
</gene>
<dbReference type="InterPro" id="IPR001174">
    <property type="entry name" value="HddA/FKP"/>
</dbReference>
<dbReference type="PANTHER" id="PTHR32463">
    <property type="entry name" value="L-FUCOSE KINASE"/>
    <property type="match status" value="1"/>
</dbReference>
<evidence type="ECO:0000256" key="5">
    <source>
        <dbReference type="ARBA" id="ARBA00038121"/>
    </source>
</evidence>
<feature type="domain" description="GDP-fucose pyrophosphorylase" evidence="7">
    <location>
        <begin position="64"/>
        <end position="221"/>
    </location>
</feature>
<keyword evidence="1" id="KW-0808">Transferase</keyword>
<dbReference type="OrthoDB" id="9812992at2"/>
<comment type="similarity">
    <text evidence="5">Belongs to the GHMP kinase family.</text>
</comment>
<protein>
    <submittedName>
        <fullName evidence="9">Galactokinase/mevalonate kinase-like predicted kinase</fullName>
    </submittedName>
</protein>
<keyword evidence="4" id="KW-0067">ATP-binding</keyword>
<evidence type="ECO:0000256" key="1">
    <source>
        <dbReference type="ARBA" id="ARBA00022679"/>
    </source>
</evidence>
<evidence type="ECO:0000259" key="6">
    <source>
        <dbReference type="Pfam" id="PF00288"/>
    </source>
</evidence>
<dbReference type="Pfam" id="PF08544">
    <property type="entry name" value="GHMP_kinases_C"/>
    <property type="match status" value="1"/>
</dbReference>
<accession>A0A419VUE7</accession>
<dbReference type="GO" id="GO:0005524">
    <property type="term" value="F:ATP binding"/>
    <property type="evidence" value="ECO:0007669"/>
    <property type="project" value="UniProtKB-KW"/>
</dbReference>
<evidence type="ECO:0000256" key="3">
    <source>
        <dbReference type="ARBA" id="ARBA00022777"/>
    </source>
</evidence>
<comment type="caution">
    <text evidence="9">The sequence shown here is derived from an EMBL/GenBank/DDBJ whole genome shotgun (WGS) entry which is preliminary data.</text>
</comment>
<keyword evidence="2" id="KW-0547">Nucleotide-binding</keyword>
<evidence type="ECO:0000256" key="2">
    <source>
        <dbReference type="ARBA" id="ARBA00022741"/>
    </source>
</evidence>
<dbReference type="GO" id="GO:0042352">
    <property type="term" value="P:GDP-L-fucose salvage"/>
    <property type="evidence" value="ECO:0007669"/>
    <property type="project" value="TreeGrafter"/>
</dbReference>
<dbReference type="SUPFAM" id="SSF55060">
    <property type="entry name" value="GHMP Kinase, C-terminal domain"/>
    <property type="match status" value="1"/>
</dbReference>
<reference evidence="9 10" key="1">
    <citation type="submission" date="2018-09" db="EMBL/GenBank/DDBJ databases">
        <title>Genomic Encyclopedia of Archaeal and Bacterial Type Strains, Phase II (KMG-II): from individual species to whole genera.</title>
        <authorList>
            <person name="Goeker M."/>
        </authorList>
    </citation>
    <scope>NUCLEOTIDE SEQUENCE [LARGE SCALE GENOMIC DNA]</scope>
    <source>
        <strain evidence="9 10">DSM 27148</strain>
    </source>
</reference>
<feature type="domain" description="GHMP kinase C-terminal" evidence="8">
    <location>
        <begin position="853"/>
        <end position="929"/>
    </location>
</feature>
<dbReference type="PANTHER" id="PTHR32463:SF0">
    <property type="entry name" value="L-FUCOSE KINASE"/>
    <property type="match status" value="1"/>
</dbReference>
<keyword evidence="3 9" id="KW-0418">Kinase</keyword>
<evidence type="ECO:0000313" key="9">
    <source>
        <dbReference type="EMBL" id="RKD85105.1"/>
    </source>
</evidence>
<feature type="domain" description="GHMP kinase N-terminal" evidence="6">
    <location>
        <begin position="692"/>
        <end position="772"/>
    </location>
</feature>
<dbReference type="InterPro" id="IPR006204">
    <property type="entry name" value="GHMP_kinase_N_dom"/>
</dbReference>
<dbReference type="PRINTS" id="PR00960">
    <property type="entry name" value="LMBPPROTEIN"/>
</dbReference>
<dbReference type="InterPro" id="IPR012887">
    <property type="entry name" value="GDP_fucose_pyrophosphorylase"/>
</dbReference>
<evidence type="ECO:0000313" key="10">
    <source>
        <dbReference type="Proteomes" id="UP000283387"/>
    </source>
</evidence>
<dbReference type="Pfam" id="PF00288">
    <property type="entry name" value="GHMP_kinases_N"/>
    <property type="match status" value="1"/>
</dbReference>
<dbReference type="NCBIfam" id="NF009948">
    <property type="entry name" value="PRK13412.1"/>
    <property type="match status" value="1"/>
</dbReference>
<dbReference type="Proteomes" id="UP000283387">
    <property type="component" value="Unassembled WGS sequence"/>
</dbReference>
<dbReference type="InterPro" id="IPR052203">
    <property type="entry name" value="GHMP_Kinase-Related"/>
</dbReference>